<evidence type="ECO:0000313" key="1">
    <source>
        <dbReference type="EMBL" id="TFE43664.1"/>
    </source>
</evidence>
<proteinExistence type="predicted"/>
<protein>
    <submittedName>
        <fullName evidence="1">Uncharacterized protein</fullName>
    </submittedName>
</protein>
<comment type="caution">
    <text evidence="1">The sequence shown here is derived from an EMBL/GenBank/DDBJ whole genome shotgun (WGS) entry which is preliminary data.</text>
</comment>
<name>A0A4Y8N1T3_9BURK</name>
<dbReference type="EMBL" id="SNVI01000001">
    <property type="protein sequence ID" value="TFE43664.1"/>
    <property type="molecule type" value="Genomic_DNA"/>
</dbReference>
<reference evidence="1 2" key="1">
    <citation type="submission" date="2019-03" db="EMBL/GenBank/DDBJ databases">
        <title>Complete Genome Sequence of Paraburkholderia dipogonis ICMP 19430T, a Nitrogen-fixing Symbiont of the South African Invasive Legume Dipogon lignosus in New Zealand.</title>
        <authorList>
            <person name="De Meyer S.E."/>
        </authorList>
    </citation>
    <scope>NUCLEOTIDE SEQUENCE [LARGE SCALE GENOMIC DNA]</scope>
    <source>
        <strain evidence="1 2">ICMP 19430</strain>
    </source>
</reference>
<organism evidence="1 2">
    <name type="scientific">Paraburkholderia dipogonis</name>
    <dbReference type="NCBI Taxonomy" id="1211383"/>
    <lineage>
        <taxon>Bacteria</taxon>
        <taxon>Pseudomonadati</taxon>
        <taxon>Pseudomonadota</taxon>
        <taxon>Betaproteobacteria</taxon>
        <taxon>Burkholderiales</taxon>
        <taxon>Burkholderiaceae</taxon>
        <taxon>Paraburkholderia</taxon>
    </lineage>
</organism>
<sequence length="149" mass="16387">MSRTDLRPGAIISVIEILMFAGERCTPTEILTIEPHRIDARILAGERRGMLIAARTERRKSHLAARTIEPVTIGPATLFNADALAVLPQLAGLDALLTDPPSSSGGQFRSDRVLDTWKKTFNRIHQANSYRISAEMPATSARAGRARWV</sequence>
<dbReference type="Proteomes" id="UP000297385">
    <property type="component" value="Unassembled WGS sequence"/>
</dbReference>
<dbReference type="AlphaFoldDB" id="A0A4Y8N1T3"/>
<dbReference type="GeneID" id="97307297"/>
<dbReference type="RefSeq" id="WP_134455604.1">
    <property type="nucleotide sequence ID" value="NZ_JBHMFL010000095.1"/>
</dbReference>
<evidence type="ECO:0000313" key="2">
    <source>
        <dbReference type="Proteomes" id="UP000297385"/>
    </source>
</evidence>
<accession>A0A4Y8N1T3</accession>
<gene>
    <name evidence="1" type="ORF">E2553_00635</name>
</gene>